<organism evidence="2 3">
    <name type="scientific">Candolleomyces aberdarensis</name>
    <dbReference type="NCBI Taxonomy" id="2316362"/>
    <lineage>
        <taxon>Eukaryota</taxon>
        <taxon>Fungi</taxon>
        <taxon>Dikarya</taxon>
        <taxon>Basidiomycota</taxon>
        <taxon>Agaricomycotina</taxon>
        <taxon>Agaricomycetes</taxon>
        <taxon>Agaricomycetidae</taxon>
        <taxon>Agaricales</taxon>
        <taxon>Agaricineae</taxon>
        <taxon>Psathyrellaceae</taxon>
        <taxon>Candolleomyces</taxon>
    </lineage>
</organism>
<evidence type="ECO:0000313" key="3">
    <source>
        <dbReference type="Proteomes" id="UP000290288"/>
    </source>
</evidence>
<sequence length="188" mass="21041">MSSTTENLESAYQDAAVVSALAAGIAAQLYAFFSDPKNYPRTSGQGNLDNCGGFGGKCPEYYTIGSSCYTAVALNLMAAMNAFILKDWRIREAHGNQSMTKYWIPIAHIVWFSTFYAGLILIIVSLIKYVLAEGASIKWAFMFSVILSLIPFAFYIFMEGIRVWKILLQMLWKGRRGVKVSQEDRDRA</sequence>
<dbReference type="EMBL" id="SDEE01000088">
    <property type="protein sequence ID" value="RXW21995.1"/>
    <property type="molecule type" value="Genomic_DNA"/>
</dbReference>
<dbReference type="AlphaFoldDB" id="A0A4Q2DT23"/>
<keyword evidence="3" id="KW-1185">Reference proteome</keyword>
<protein>
    <submittedName>
        <fullName evidence="2">Uncharacterized protein</fullName>
    </submittedName>
</protein>
<keyword evidence="1" id="KW-0472">Membrane</keyword>
<gene>
    <name evidence="2" type="ORF">EST38_g3857</name>
</gene>
<reference evidence="2 3" key="1">
    <citation type="submission" date="2019-01" db="EMBL/GenBank/DDBJ databases">
        <title>Draft genome sequence of Psathyrella aberdarensis IHI B618.</title>
        <authorList>
            <person name="Buettner E."/>
            <person name="Kellner H."/>
        </authorList>
    </citation>
    <scope>NUCLEOTIDE SEQUENCE [LARGE SCALE GENOMIC DNA]</scope>
    <source>
        <strain evidence="2 3">IHI B618</strain>
    </source>
</reference>
<evidence type="ECO:0000256" key="1">
    <source>
        <dbReference type="SAM" id="Phobius"/>
    </source>
</evidence>
<feature type="transmembrane region" description="Helical" evidence="1">
    <location>
        <begin position="12"/>
        <end position="33"/>
    </location>
</feature>
<name>A0A4Q2DT23_9AGAR</name>
<feature type="transmembrane region" description="Helical" evidence="1">
    <location>
        <begin position="64"/>
        <end position="85"/>
    </location>
</feature>
<keyword evidence="1" id="KW-1133">Transmembrane helix</keyword>
<feature type="transmembrane region" description="Helical" evidence="1">
    <location>
        <begin position="139"/>
        <end position="158"/>
    </location>
</feature>
<feature type="transmembrane region" description="Helical" evidence="1">
    <location>
        <begin position="106"/>
        <end position="127"/>
    </location>
</feature>
<keyword evidence="1" id="KW-0812">Transmembrane</keyword>
<comment type="caution">
    <text evidence="2">The sequence shown here is derived from an EMBL/GenBank/DDBJ whole genome shotgun (WGS) entry which is preliminary data.</text>
</comment>
<proteinExistence type="predicted"/>
<accession>A0A4Q2DT23</accession>
<evidence type="ECO:0000313" key="2">
    <source>
        <dbReference type="EMBL" id="RXW21995.1"/>
    </source>
</evidence>
<dbReference type="Proteomes" id="UP000290288">
    <property type="component" value="Unassembled WGS sequence"/>
</dbReference>